<feature type="domain" description="RNase H type-1" evidence="1">
    <location>
        <begin position="54"/>
        <end position="124"/>
    </location>
</feature>
<dbReference type="EnsemblPlants" id="evm.model.ctgX11.15">
    <property type="protein sequence ID" value="cds.evm.model.ctgX11.15"/>
    <property type="gene ID" value="evm.TU.ctgX11.15"/>
</dbReference>
<dbReference type="GO" id="GO:0003676">
    <property type="term" value="F:nucleic acid binding"/>
    <property type="evidence" value="ECO:0007669"/>
    <property type="project" value="InterPro"/>
</dbReference>
<organism evidence="2 3">
    <name type="scientific">Cannabis sativa</name>
    <name type="common">Hemp</name>
    <name type="synonym">Marijuana</name>
    <dbReference type="NCBI Taxonomy" id="3483"/>
    <lineage>
        <taxon>Eukaryota</taxon>
        <taxon>Viridiplantae</taxon>
        <taxon>Streptophyta</taxon>
        <taxon>Embryophyta</taxon>
        <taxon>Tracheophyta</taxon>
        <taxon>Spermatophyta</taxon>
        <taxon>Magnoliopsida</taxon>
        <taxon>eudicotyledons</taxon>
        <taxon>Gunneridae</taxon>
        <taxon>Pentapetalae</taxon>
        <taxon>rosids</taxon>
        <taxon>fabids</taxon>
        <taxon>Rosales</taxon>
        <taxon>Cannabaceae</taxon>
        <taxon>Cannabis</taxon>
    </lineage>
</organism>
<dbReference type="Gene3D" id="3.30.420.10">
    <property type="entry name" value="Ribonuclease H-like superfamily/Ribonuclease H"/>
    <property type="match status" value="1"/>
</dbReference>
<dbReference type="AlphaFoldDB" id="A0A803QRH0"/>
<dbReference type="InterPro" id="IPR012337">
    <property type="entry name" value="RNaseH-like_sf"/>
</dbReference>
<dbReference type="GO" id="GO:0004523">
    <property type="term" value="F:RNA-DNA hybrid ribonuclease activity"/>
    <property type="evidence" value="ECO:0007669"/>
    <property type="project" value="InterPro"/>
</dbReference>
<dbReference type="Pfam" id="PF13456">
    <property type="entry name" value="RVT_3"/>
    <property type="match status" value="1"/>
</dbReference>
<dbReference type="InterPro" id="IPR036397">
    <property type="entry name" value="RNaseH_sf"/>
</dbReference>
<evidence type="ECO:0000313" key="2">
    <source>
        <dbReference type="EnsemblPlants" id="cds.evm.model.ctgX11.15"/>
    </source>
</evidence>
<protein>
    <recommendedName>
        <fullName evidence="1">RNase H type-1 domain-containing protein</fullName>
    </recommendedName>
</protein>
<reference evidence="2" key="1">
    <citation type="submission" date="2021-03" db="UniProtKB">
        <authorList>
            <consortium name="EnsemblPlants"/>
        </authorList>
    </citation>
    <scope>IDENTIFICATION</scope>
</reference>
<name>A0A803QRH0_CANSA</name>
<dbReference type="InterPro" id="IPR052929">
    <property type="entry name" value="RNase_H-like_EbsB-rel"/>
</dbReference>
<evidence type="ECO:0000259" key="1">
    <source>
        <dbReference type="Pfam" id="PF13456"/>
    </source>
</evidence>
<dbReference type="InterPro" id="IPR002156">
    <property type="entry name" value="RNaseH_domain"/>
</dbReference>
<proteinExistence type="predicted"/>
<dbReference type="Proteomes" id="UP000596661">
    <property type="component" value="Unassembled WGS sequence"/>
</dbReference>
<dbReference type="PANTHER" id="PTHR47074">
    <property type="entry name" value="BNAC02G40300D PROTEIN"/>
    <property type="match status" value="1"/>
</dbReference>
<dbReference type="PANTHER" id="PTHR47074:SF11">
    <property type="entry name" value="REVERSE TRANSCRIPTASE-LIKE PROTEIN"/>
    <property type="match status" value="1"/>
</dbReference>
<keyword evidence="3" id="KW-1185">Reference proteome</keyword>
<dbReference type="Gramene" id="evm.model.ctgX11.15">
    <property type="protein sequence ID" value="cds.evm.model.ctgX11.15"/>
    <property type="gene ID" value="evm.TU.ctgX11.15"/>
</dbReference>
<dbReference type="SUPFAM" id="SSF53098">
    <property type="entry name" value="Ribonuclease H-like"/>
    <property type="match status" value="1"/>
</dbReference>
<accession>A0A803QRH0</accession>
<evidence type="ECO:0000313" key="3">
    <source>
        <dbReference type="Proteomes" id="UP000596661"/>
    </source>
</evidence>
<sequence>EVVRSVRIVLDQWKNAQSRKGGALLVDVINNVSEVWRKPMLNTVKVNVDRAIFEAQNKFGFGCVGRDSNGRLLTTFFASRVGLVKPEIAETIGIKKVLSWIKKKQWANVIIEIDALLVVQAIKSSILMHAFPV</sequence>